<dbReference type="Proteomes" id="UP001151699">
    <property type="component" value="Chromosome A"/>
</dbReference>
<evidence type="ECO:0000313" key="2">
    <source>
        <dbReference type="Proteomes" id="UP001151699"/>
    </source>
</evidence>
<organism evidence="1 2">
    <name type="scientific">Pseudolycoriella hygida</name>
    <dbReference type="NCBI Taxonomy" id="35572"/>
    <lineage>
        <taxon>Eukaryota</taxon>
        <taxon>Metazoa</taxon>
        <taxon>Ecdysozoa</taxon>
        <taxon>Arthropoda</taxon>
        <taxon>Hexapoda</taxon>
        <taxon>Insecta</taxon>
        <taxon>Pterygota</taxon>
        <taxon>Neoptera</taxon>
        <taxon>Endopterygota</taxon>
        <taxon>Diptera</taxon>
        <taxon>Nematocera</taxon>
        <taxon>Sciaroidea</taxon>
        <taxon>Sciaridae</taxon>
        <taxon>Pseudolycoriella</taxon>
    </lineage>
</organism>
<keyword evidence="2" id="KW-1185">Reference proteome</keyword>
<reference evidence="1" key="1">
    <citation type="submission" date="2022-07" db="EMBL/GenBank/DDBJ databases">
        <authorList>
            <person name="Trinca V."/>
            <person name="Uliana J.V.C."/>
            <person name="Torres T.T."/>
            <person name="Ward R.J."/>
            <person name="Monesi N."/>
        </authorList>
    </citation>
    <scope>NUCLEOTIDE SEQUENCE</scope>
    <source>
        <strain evidence="1">HSMRA1968</strain>
        <tissue evidence="1">Whole embryos</tissue>
    </source>
</reference>
<proteinExistence type="predicted"/>
<name>A0A9Q0S6F9_9DIPT</name>
<dbReference type="OrthoDB" id="7791546at2759"/>
<comment type="caution">
    <text evidence="1">The sequence shown here is derived from an EMBL/GenBank/DDBJ whole genome shotgun (WGS) entry which is preliminary data.</text>
</comment>
<accession>A0A9Q0S6F9</accession>
<dbReference type="AlphaFoldDB" id="A0A9Q0S6F9"/>
<protein>
    <submittedName>
        <fullName evidence="1">Uncharacterized protein</fullName>
    </submittedName>
</protein>
<sequence length="101" mass="11821">MVMIRELMKDSITLNLWTDNVKRNGYITLNLSCINDDFKLLNINLKTELMPIKHSAKIVVQADLNQIEVKINSKCSSVVQYTLESHVRNRLHNEMFIYRVV</sequence>
<evidence type="ECO:0000313" key="1">
    <source>
        <dbReference type="EMBL" id="KAJ6647152.1"/>
    </source>
</evidence>
<dbReference type="EMBL" id="WJQU01000001">
    <property type="protein sequence ID" value="KAJ6647152.1"/>
    <property type="molecule type" value="Genomic_DNA"/>
</dbReference>
<gene>
    <name evidence="1" type="ORF">Bhyg_02372</name>
</gene>